<feature type="chain" id="PRO_5020598430" description="Lipoprotein" evidence="2">
    <location>
        <begin position="18"/>
        <end position="359"/>
    </location>
</feature>
<evidence type="ECO:0008006" key="5">
    <source>
        <dbReference type="Google" id="ProtNLM"/>
    </source>
</evidence>
<dbReference type="AlphaFoldDB" id="A0A4U1JD29"/>
<evidence type="ECO:0000256" key="2">
    <source>
        <dbReference type="SAM" id="SignalP"/>
    </source>
</evidence>
<dbReference type="PROSITE" id="PS51257">
    <property type="entry name" value="PROKAR_LIPOPROTEIN"/>
    <property type="match status" value="1"/>
</dbReference>
<accession>A0A4U1JD29</accession>
<gene>
    <name evidence="3" type="ORF">E8A74_15015</name>
</gene>
<protein>
    <recommendedName>
        <fullName evidence="5">Lipoprotein</fullName>
    </recommendedName>
</protein>
<organism evidence="3 4">
    <name type="scientific">Polyangium fumosum</name>
    <dbReference type="NCBI Taxonomy" id="889272"/>
    <lineage>
        <taxon>Bacteria</taxon>
        <taxon>Pseudomonadati</taxon>
        <taxon>Myxococcota</taxon>
        <taxon>Polyangia</taxon>
        <taxon>Polyangiales</taxon>
        <taxon>Polyangiaceae</taxon>
        <taxon>Polyangium</taxon>
    </lineage>
</organism>
<sequence length="359" mass="37047">MLRTRLLSAAFAATSLAILGCGSDTVSEKPPVPPPSEDPAGLAPPEEPAGLSACEGPGKVMAMSQIFLGDTKRDGTPDPTGGWKAYGYDLDGRASTKSSVGLCKPRAGGSPAAVYPDGEEGRDNSFGKNILPVILGLSSDLSTQANEAISDGEFTIMLDMSTLGTASDCNGLSSKLYGGADLGAPPKWDGTDQWPLLPELLNNDMDPTSAKIVFPKSYVVKDTWVSGTKGTVKLSLSISGFSITLDINSAVITVDLDADRNGGTNGTIAGVIETEALIAEITKVAAAFDESFCDPMSPTLQSILNQIRQASDIMKDGTQDPAVECNGISIGLGFNAKAVQLGPVAPKGEPPPDPCAPMP</sequence>
<dbReference type="RefSeq" id="WP_136929687.1">
    <property type="nucleotide sequence ID" value="NZ_SSMQ01000013.1"/>
</dbReference>
<name>A0A4U1JD29_9BACT</name>
<evidence type="ECO:0000256" key="1">
    <source>
        <dbReference type="SAM" id="MobiDB-lite"/>
    </source>
</evidence>
<feature type="region of interest" description="Disordered" evidence="1">
    <location>
        <begin position="23"/>
        <end position="51"/>
    </location>
</feature>
<evidence type="ECO:0000313" key="4">
    <source>
        <dbReference type="Proteomes" id="UP000309215"/>
    </source>
</evidence>
<feature type="region of interest" description="Disordered" evidence="1">
    <location>
        <begin position="99"/>
        <end position="120"/>
    </location>
</feature>
<reference evidence="3 4" key="1">
    <citation type="submission" date="2019-04" db="EMBL/GenBank/DDBJ databases">
        <authorList>
            <person name="Li Y."/>
            <person name="Wang J."/>
        </authorList>
    </citation>
    <scope>NUCLEOTIDE SEQUENCE [LARGE SCALE GENOMIC DNA]</scope>
    <source>
        <strain evidence="3 4">DSM 14668</strain>
    </source>
</reference>
<feature type="signal peptide" evidence="2">
    <location>
        <begin position="1"/>
        <end position="17"/>
    </location>
</feature>
<keyword evidence="4" id="KW-1185">Reference proteome</keyword>
<evidence type="ECO:0000313" key="3">
    <source>
        <dbReference type="EMBL" id="TKD08592.1"/>
    </source>
</evidence>
<feature type="compositionally biased region" description="Low complexity" evidence="1">
    <location>
        <begin position="38"/>
        <end position="51"/>
    </location>
</feature>
<proteinExistence type="predicted"/>
<comment type="caution">
    <text evidence="3">The sequence shown here is derived from an EMBL/GenBank/DDBJ whole genome shotgun (WGS) entry which is preliminary data.</text>
</comment>
<keyword evidence="2" id="KW-0732">Signal</keyword>
<dbReference type="EMBL" id="SSMQ01000013">
    <property type="protein sequence ID" value="TKD08592.1"/>
    <property type="molecule type" value="Genomic_DNA"/>
</dbReference>
<dbReference type="Proteomes" id="UP000309215">
    <property type="component" value="Unassembled WGS sequence"/>
</dbReference>
<dbReference type="OrthoDB" id="5495182at2"/>